<keyword evidence="4" id="KW-1185">Reference proteome</keyword>
<keyword evidence="1" id="KW-0175">Coiled coil</keyword>
<reference evidence="4" key="1">
    <citation type="journal article" date="2019" name="Gigascience">
        <title>De novo genome assembly of the endangered Acer yangbiense, a plant species with extremely small populations endemic to Yunnan Province, China.</title>
        <authorList>
            <person name="Yang J."/>
            <person name="Wariss H.M."/>
            <person name="Tao L."/>
            <person name="Zhang R."/>
            <person name="Yun Q."/>
            <person name="Hollingsworth P."/>
            <person name="Dao Z."/>
            <person name="Luo G."/>
            <person name="Guo H."/>
            <person name="Ma Y."/>
            <person name="Sun W."/>
        </authorList>
    </citation>
    <scope>NUCLEOTIDE SEQUENCE [LARGE SCALE GENOMIC DNA]</scope>
    <source>
        <strain evidence="4">cv. Malutang</strain>
    </source>
</reference>
<dbReference type="GO" id="GO:0006644">
    <property type="term" value="P:phospholipid metabolic process"/>
    <property type="evidence" value="ECO:0007669"/>
    <property type="project" value="InterPro"/>
</dbReference>
<feature type="compositionally biased region" description="Basic and acidic residues" evidence="2">
    <location>
        <begin position="185"/>
        <end position="200"/>
    </location>
</feature>
<sequence length="221" mass="25038">MLLGAVVPVQTRVTLAFAFIFFFLIVFSERADNDSPVKCSRTCLAQNCNSVGIRYGKPCGVEWTGCPGEKPCDDLDACCKNYDECVEKKEIGISEVSESKQENVEDIIKNQQLDNQLKEIIVELRKNNEEIIKKLQETVQKSWEKVRTEFEKRSGFHAASIIQKAAQDSLEKNRKEAAQQLKTTPENEKPKDTNDHEAAKRNTINPHNNLLHLFDGSRPQG</sequence>
<dbReference type="Gene3D" id="1.20.90.10">
    <property type="entry name" value="Phospholipase A2 domain"/>
    <property type="match status" value="1"/>
</dbReference>
<feature type="coiled-coil region" evidence="1">
    <location>
        <begin position="110"/>
        <end position="141"/>
    </location>
</feature>
<dbReference type="OrthoDB" id="566013at2759"/>
<evidence type="ECO:0000256" key="2">
    <source>
        <dbReference type="SAM" id="MobiDB-lite"/>
    </source>
</evidence>
<organism evidence="3 4">
    <name type="scientific">Acer yangbiense</name>
    <dbReference type="NCBI Taxonomy" id="1000413"/>
    <lineage>
        <taxon>Eukaryota</taxon>
        <taxon>Viridiplantae</taxon>
        <taxon>Streptophyta</taxon>
        <taxon>Embryophyta</taxon>
        <taxon>Tracheophyta</taxon>
        <taxon>Spermatophyta</taxon>
        <taxon>Magnoliopsida</taxon>
        <taxon>eudicotyledons</taxon>
        <taxon>Gunneridae</taxon>
        <taxon>Pentapetalae</taxon>
        <taxon>rosids</taxon>
        <taxon>malvids</taxon>
        <taxon>Sapindales</taxon>
        <taxon>Sapindaceae</taxon>
        <taxon>Hippocastanoideae</taxon>
        <taxon>Acereae</taxon>
        <taxon>Acer</taxon>
    </lineage>
</organism>
<dbReference type="SUPFAM" id="SSF48619">
    <property type="entry name" value="Phospholipase A2, PLA2"/>
    <property type="match status" value="1"/>
</dbReference>
<dbReference type="GO" id="GO:0004623">
    <property type="term" value="F:phospholipase A2 activity"/>
    <property type="evidence" value="ECO:0007669"/>
    <property type="project" value="InterPro"/>
</dbReference>
<gene>
    <name evidence="3" type="ORF">EZV62_027525</name>
</gene>
<dbReference type="EMBL" id="VAHF01000013">
    <property type="protein sequence ID" value="TXG48231.1"/>
    <property type="molecule type" value="Genomic_DNA"/>
</dbReference>
<name>A0A5C7GTW9_9ROSI</name>
<feature type="region of interest" description="Disordered" evidence="2">
    <location>
        <begin position="166"/>
        <end position="221"/>
    </location>
</feature>
<dbReference type="Proteomes" id="UP000323000">
    <property type="component" value="Chromosome 13"/>
</dbReference>
<dbReference type="GO" id="GO:0050482">
    <property type="term" value="P:arachidonate secretion"/>
    <property type="evidence" value="ECO:0007669"/>
    <property type="project" value="InterPro"/>
</dbReference>
<comment type="caution">
    <text evidence="3">The sequence shown here is derived from an EMBL/GenBank/DDBJ whole genome shotgun (WGS) entry which is preliminary data.</text>
</comment>
<dbReference type="AlphaFoldDB" id="A0A5C7GTW9"/>
<evidence type="ECO:0000313" key="4">
    <source>
        <dbReference type="Proteomes" id="UP000323000"/>
    </source>
</evidence>
<evidence type="ECO:0000313" key="3">
    <source>
        <dbReference type="EMBL" id="TXG48231.1"/>
    </source>
</evidence>
<proteinExistence type="predicted"/>
<accession>A0A5C7GTW9</accession>
<protein>
    <submittedName>
        <fullName evidence="3">Uncharacterized protein</fullName>
    </submittedName>
</protein>
<dbReference type="InterPro" id="IPR036444">
    <property type="entry name" value="PLipase_A2_dom_sf"/>
</dbReference>
<evidence type="ECO:0000256" key="1">
    <source>
        <dbReference type="SAM" id="Coils"/>
    </source>
</evidence>